<sequence>MNLARGAIILTICALAGCSSGDGTLRYFSDSGGGPEEFNIVPSKELEQPEDYAALPAPTPGGSNRVDQQPLGDAVAVLGGRPSALEDQGVSTADGALVTYASRAGVDPQIRPTLAAEDEEFRRRKAMFNNLRPFKLDQYYRAYEDQSIDPRNVAKYYVSRGVPVPSYPPLN</sequence>
<organism evidence="1 2">
    <name type="scientific">Pseudooceanicola marinus</name>
    <dbReference type="NCBI Taxonomy" id="396013"/>
    <lineage>
        <taxon>Bacteria</taxon>
        <taxon>Pseudomonadati</taxon>
        <taxon>Pseudomonadota</taxon>
        <taxon>Alphaproteobacteria</taxon>
        <taxon>Rhodobacterales</taxon>
        <taxon>Paracoccaceae</taxon>
        <taxon>Pseudooceanicola</taxon>
    </lineage>
</organism>
<accession>A0A1X6ZUN4</accession>
<evidence type="ECO:0008006" key="3">
    <source>
        <dbReference type="Google" id="ProtNLM"/>
    </source>
</evidence>
<evidence type="ECO:0000313" key="2">
    <source>
        <dbReference type="Proteomes" id="UP000193963"/>
    </source>
</evidence>
<gene>
    <name evidence="1" type="ORF">PSM7751_03151</name>
</gene>
<dbReference type="EMBL" id="FWFN01000006">
    <property type="protein sequence ID" value="SLN62139.1"/>
    <property type="molecule type" value="Genomic_DNA"/>
</dbReference>
<dbReference type="PROSITE" id="PS51257">
    <property type="entry name" value="PROKAR_LIPOPROTEIN"/>
    <property type="match status" value="1"/>
</dbReference>
<evidence type="ECO:0000313" key="1">
    <source>
        <dbReference type="EMBL" id="SLN62139.1"/>
    </source>
</evidence>
<dbReference type="Proteomes" id="UP000193963">
    <property type="component" value="Unassembled WGS sequence"/>
</dbReference>
<dbReference type="InterPro" id="IPR021395">
    <property type="entry name" value="DUF3035"/>
</dbReference>
<dbReference type="OrthoDB" id="7876689at2"/>
<reference evidence="2" key="1">
    <citation type="submission" date="2017-03" db="EMBL/GenBank/DDBJ databases">
        <authorList>
            <person name="Rodrigo-Torres L."/>
            <person name="Arahal R.D."/>
            <person name="Lucena T."/>
        </authorList>
    </citation>
    <scope>NUCLEOTIDE SEQUENCE [LARGE SCALE GENOMIC DNA]</scope>
    <source>
        <strain evidence="2">CECT 7751</strain>
    </source>
</reference>
<protein>
    <recommendedName>
        <fullName evidence="3">Beta-barrel assembly machine subunit BamF</fullName>
    </recommendedName>
</protein>
<dbReference type="RefSeq" id="WP_085889169.1">
    <property type="nucleotide sequence ID" value="NZ_FWFN01000006.1"/>
</dbReference>
<dbReference type="AlphaFoldDB" id="A0A1X6ZUN4"/>
<name>A0A1X6ZUN4_9RHOB</name>
<proteinExistence type="predicted"/>
<keyword evidence="2" id="KW-1185">Reference proteome</keyword>
<dbReference type="Pfam" id="PF11233">
    <property type="entry name" value="DUF3035"/>
    <property type="match status" value="1"/>
</dbReference>